<name>A0A381TL48_9ZZZZ</name>
<protein>
    <submittedName>
        <fullName evidence="1">Uncharacterized protein</fullName>
    </submittedName>
</protein>
<organism evidence="1">
    <name type="scientific">marine metagenome</name>
    <dbReference type="NCBI Taxonomy" id="408172"/>
    <lineage>
        <taxon>unclassified sequences</taxon>
        <taxon>metagenomes</taxon>
        <taxon>ecological metagenomes</taxon>
    </lineage>
</organism>
<accession>A0A381TL48</accession>
<dbReference type="AlphaFoldDB" id="A0A381TL48"/>
<proteinExistence type="predicted"/>
<sequence length="37" mass="4458">MAEVNYYFNLWGDTMKQDRKSGQTHDFAAFIAWMKKQ</sequence>
<gene>
    <name evidence="1" type="ORF">METZ01_LOCUS67587</name>
</gene>
<evidence type="ECO:0000313" key="1">
    <source>
        <dbReference type="EMBL" id="SVA14733.1"/>
    </source>
</evidence>
<reference evidence="1" key="1">
    <citation type="submission" date="2018-05" db="EMBL/GenBank/DDBJ databases">
        <authorList>
            <person name="Lanie J.A."/>
            <person name="Ng W.-L."/>
            <person name="Kazmierczak K.M."/>
            <person name="Andrzejewski T.M."/>
            <person name="Davidsen T.M."/>
            <person name="Wayne K.J."/>
            <person name="Tettelin H."/>
            <person name="Glass J.I."/>
            <person name="Rusch D."/>
            <person name="Podicherti R."/>
            <person name="Tsui H.-C.T."/>
            <person name="Winkler M.E."/>
        </authorList>
    </citation>
    <scope>NUCLEOTIDE SEQUENCE</scope>
</reference>
<dbReference type="EMBL" id="UINC01004495">
    <property type="protein sequence ID" value="SVA14733.1"/>
    <property type="molecule type" value="Genomic_DNA"/>
</dbReference>